<evidence type="ECO:0000313" key="5">
    <source>
        <dbReference type="Proteomes" id="UP000319280"/>
    </source>
</evidence>
<evidence type="ECO:0000313" key="2">
    <source>
        <dbReference type="EMBL" id="TMN22931.1"/>
    </source>
</evidence>
<name>A0A549YIM6_9BACI</name>
<keyword evidence="1" id="KW-0472">Membrane</keyword>
<feature type="transmembrane region" description="Helical" evidence="1">
    <location>
        <begin position="69"/>
        <end position="88"/>
    </location>
</feature>
<gene>
    <name evidence="2" type="ORF">FFL34_13165</name>
    <name evidence="3" type="ORF">FH966_08585</name>
</gene>
<dbReference type="EMBL" id="VJMZ01000001">
    <property type="protein sequence ID" value="TRM11731.1"/>
    <property type="molecule type" value="Genomic_DNA"/>
</dbReference>
<dbReference type="Proteomes" id="UP000306980">
    <property type="component" value="Unassembled WGS sequence"/>
</dbReference>
<dbReference type="AlphaFoldDB" id="A0A549YIM6"/>
<keyword evidence="1" id="KW-0812">Transmembrane</keyword>
<dbReference type="EMBL" id="VCIA01000001">
    <property type="protein sequence ID" value="TMN22931.1"/>
    <property type="molecule type" value="Genomic_DNA"/>
</dbReference>
<dbReference type="RefSeq" id="WP_138603825.1">
    <property type="nucleotide sequence ID" value="NZ_VCIA01000001.1"/>
</dbReference>
<protein>
    <recommendedName>
        <fullName evidence="6">Cxxc_20_cxxc protein</fullName>
    </recommendedName>
</protein>
<reference evidence="2 4" key="1">
    <citation type="submission" date="2019-05" db="EMBL/GenBank/DDBJ databases">
        <title>Genomic analysis of Lentibacillus sp. NKC220-2.</title>
        <authorList>
            <person name="Oh Y.J."/>
        </authorList>
    </citation>
    <scope>NUCLEOTIDE SEQUENCE [LARGE SCALE GENOMIC DNA]</scope>
    <source>
        <strain evidence="2 4">NKC220-2</strain>
    </source>
</reference>
<reference evidence="3 5" key="2">
    <citation type="submission" date="2019-07" db="EMBL/GenBank/DDBJ databases">
        <title>Genomic analysis of Lentibacillus sp. NKC851-2.</title>
        <authorList>
            <person name="Oh Y.J."/>
        </authorList>
    </citation>
    <scope>NUCLEOTIDE SEQUENCE [LARGE SCALE GENOMIC DNA]</scope>
    <source>
        <strain evidence="3 5">NKC851-2</strain>
    </source>
</reference>
<feature type="transmembrane region" description="Helical" evidence="1">
    <location>
        <begin position="46"/>
        <end position="63"/>
    </location>
</feature>
<dbReference type="Proteomes" id="UP000319280">
    <property type="component" value="Unassembled WGS sequence"/>
</dbReference>
<organism evidence="3 5">
    <name type="scientific">Lentibacillus cibarius</name>
    <dbReference type="NCBI Taxonomy" id="2583219"/>
    <lineage>
        <taxon>Bacteria</taxon>
        <taxon>Bacillati</taxon>
        <taxon>Bacillota</taxon>
        <taxon>Bacilli</taxon>
        <taxon>Bacillales</taxon>
        <taxon>Bacillaceae</taxon>
        <taxon>Lentibacillus</taxon>
    </lineage>
</organism>
<dbReference type="InterPro" id="IPR026369">
    <property type="entry name" value="CxxC_20_CxxC"/>
</dbReference>
<evidence type="ECO:0000256" key="1">
    <source>
        <dbReference type="SAM" id="Phobius"/>
    </source>
</evidence>
<evidence type="ECO:0000313" key="4">
    <source>
        <dbReference type="Proteomes" id="UP000306980"/>
    </source>
</evidence>
<evidence type="ECO:0008006" key="6">
    <source>
        <dbReference type="Google" id="ProtNLM"/>
    </source>
</evidence>
<comment type="caution">
    <text evidence="3">The sequence shown here is derived from an EMBL/GenBank/DDBJ whole genome shotgun (WGS) entry which is preliminary data.</text>
</comment>
<keyword evidence="5" id="KW-1185">Reference proteome</keyword>
<proteinExistence type="predicted"/>
<evidence type="ECO:0000313" key="3">
    <source>
        <dbReference type="EMBL" id="TRM11731.1"/>
    </source>
</evidence>
<sequence>MPTCQNCHNKWKWKQTMKKMFTLDTGMNCPYCGERQYQTRESKKKAGILNAFVLLPLLLNIFFEIPAAILLSLFPILFFVIMSLNPVIMHLSNQEEFLI</sequence>
<dbReference type="OrthoDB" id="2418141at2"/>
<accession>A0A549YIM6</accession>
<keyword evidence="1" id="KW-1133">Transmembrane helix</keyword>
<dbReference type="NCBIfam" id="TIGR04104">
    <property type="entry name" value="cxxc_20_cxxc"/>
    <property type="match status" value="1"/>
</dbReference>
<accession>A0A5S3QNW8</accession>